<evidence type="ECO:0000313" key="1">
    <source>
        <dbReference type="EMBL" id="QDP78944.1"/>
    </source>
</evidence>
<dbReference type="AlphaFoldDB" id="A0A516NJ59"/>
<organism evidence="1 2">
    <name type="scientific">Nocardia otitidiscaviarum</name>
    <dbReference type="NCBI Taxonomy" id="1823"/>
    <lineage>
        <taxon>Bacteria</taxon>
        <taxon>Bacillati</taxon>
        <taxon>Actinomycetota</taxon>
        <taxon>Actinomycetes</taxon>
        <taxon>Mycobacteriales</taxon>
        <taxon>Nocardiaceae</taxon>
        <taxon>Nocardia</taxon>
    </lineage>
</organism>
<evidence type="ECO:0000313" key="2">
    <source>
        <dbReference type="Proteomes" id="UP000317039"/>
    </source>
</evidence>
<gene>
    <name evidence="1" type="ORF">FOH10_09520</name>
</gene>
<protein>
    <submittedName>
        <fullName evidence="1">Alkaline phosphatase family protein</fullName>
    </submittedName>
</protein>
<dbReference type="Gene3D" id="3.40.720.10">
    <property type="entry name" value="Alkaline Phosphatase, subunit A"/>
    <property type="match status" value="1"/>
</dbReference>
<proteinExistence type="predicted"/>
<reference evidence="1 2" key="1">
    <citation type="submission" date="2019-07" db="EMBL/GenBank/DDBJ databases">
        <title>Complete Genome Sequence and Methylome Analysis of Nocardia otitidis-caviarum NEB252.</title>
        <authorList>
            <person name="Fomenkov A."/>
            <person name="Anton B.P."/>
            <person name="Vincze T."/>
            <person name="Roberts R.J."/>
        </authorList>
    </citation>
    <scope>NUCLEOTIDE SEQUENCE [LARGE SCALE GENOMIC DNA]</scope>
    <source>
        <strain evidence="1 2">NEB252</strain>
    </source>
</reference>
<dbReference type="KEGG" id="nod:FOH10_09520"/>
<sequence>MVGGVFTVPRYGQASLSDLFPSLLAGLGIPGETDRLGLRLDARRVCVLLIDGLGSEQLAEHADVAPFLASADPRSLTAGFPTTTTTSLTSLGVGVPPGEHGLVGYLLRVPGHDRLMTPLKWGLFGAGPKVDLLKELSPEEFQPRATVFERAAAAGVAVTQVGPIFQAGSGLTRAAFRGSDFRFDVSLGDLVDGALTALRQGDRSLVYAYHADLDTTGHVRGPGSPAWKFELTNVDRAAQAIAERLPADAALLVTADHGMVEVDERIDFDTDPALADGVGDLGGEPRARHVYTLDAAAPDVAAAWSELLGDRFDVVLRADAIQRGWFGPVIAPESFDRIGDLVVVARQRAGIVRSAVEPLQSGMVGHHGSLTSAEMHVPLLVFRP</sequence>
<accession>A0A516NJ59</accession>
<dbReference type="InterPro" id="IPR017850">
    <property type="entry name" value="Alkaline_phosphatase_core_sf"/>
</dbReference>
<dbReference type="EMBL" id="CP041695">
    <property type="protein sequence ID" value="QDP78944.1"/>
    <property type="molecule type" value="Genomic_DNA"/>
</dbReference>
<dbReference type="SUPFAM" id="SSF53649">
    <property type="entry name" value="Alkaline phosphatase-like"/>
    <property type="match status" value="1"/>
</dbReference>
<dbReference type="Pfam" id="PF01663">
    <property type="entry name" value="Phosphodiest"/>
    <property type="match status" value="1"/>
</dbReference>
<name>A0A516NJ59_9NOCA</name>
<dbReference type="Proteomes" id="UP000317039">
    <property type="component" value="Chromosome"/>
</dbReference>
<dbReference type="InterPro" id="IPR002591">
    <property type="entry name" value="Phosphodiest/P_Trfase"/>
</dbReference>